<name>A0A2A4WYX7_9GAMM</name>
<gene>
    <name evidence="5" type="ORF">COB20_13885</name>
</gene>
<organism evidence="5 6">
    <name type="scientific">SAR86 cluster bacterium</name>
    <dbReference type="NCBI Taxonomy" id="2030880"/>
    <lineage>
        <taxon>Bacteria</taxon>
        <taxon>Pseudomonadati</taxon>
        <taxon>Pseudomonadota</taxon>
        <taxon>Gammaproteobacteria</taxon>
        <taxon>SAR86 cluster</taxon>
    </lineage>
</organism>
<dbReference type="PANTHER" id="PTHR44688">
    <property type="entry name" value="DNA-BINDING TRANSCRIPTIONAL ACTIVATOR DEVR_DOSR"/>
    <property type="match status" value="1"/>
</dbReference>
<dbReference type="InterPro" id="IPR000792">
    <property type="entry name" value="Tscrpt_reg_LuxR_C"/>
</dbReference>
<evidence type="ECO:0000313" key="6">
    <source>
        <dbReference type="Proteomes" id="UP000218767"/>
    </source>
</evidence>
<keyword evidence="3" id="KW-0804">Transcription</keyword>
<dbReference type="PRINTS" id="PR00038">
    <property type="entry name" value="HTHLUXR"/>
</dbReference>
<reference evidence="6" key="1">
    <citation type="submission" date="2017-08" db="EMBL/GenBank/DDBJ databases">
        <title>A dynamic microbial community with high functional redundancy inhabits the cold, oxic subseafloor aquifer.</title>
        <authorList>
            <person name="Tully B.J."/>
            <person name="Wheat C.G."/>
            <person name="Glazer B.T."/>
            <person name="Huber J.A."/>
        </authorList>
    </citation>
    <scope>NUCLEOTIDE SEQUENCE [LARGE SCALE GENOMIC DNA]</scope>
</reference>
<proteinExistence type="predicted"/>
<evidence type="ECO:0000313" key="5">
    <source>
        <dbReference type="EMBL" id="PCI75017.1"/>
    </source>
</evidence>
<dbReference type="EMBL" id="NVUL01000085">
    <property type="protein sequence ID" value="PCI75017.1"/>
    <property type="molecule type" value="Genomic_DNA"/>
</dbReference>
<keyword evidence="1" id="KW-0805">Transcription regulation</keyword>
<dbReference type="PROSITE" id="PS00622">
    <property type="entry name" value="HTH_LUXR_1"/>
    <property type="match status" value="1"/>
</dbReference>
<dbReference type="Proteomes" id="UP000218767">
    <property type="component" value="Unassembled WGS sequence"/>
</dbReference>
<evidence type="ECO:0000256" key="3">
    <source>
        <dbReference type="ARBA" id="ARBA00023163"/>
    </source>
</evidence>
<dbReference type="SMART" id="SM00421">
    <property type="entry name" value="HTH_LUXR"/>
    <property type="match status" value="1"/>
</dbReference>
<accession>A0A2A4WYX7</accession>
<evidence type="ECO:0000256" key="2">
    <source>
        <dbReference type="ARBA" id="ARBA00023125"/>
    </source>
</evidence>
<dbReference type="PANTHER" id="PTHR44688:SF16">
    <property type="entry name" value="DNA-BINDING TRANSCRIPTIONAL ACTIVATOR DEVR_DOSR"/>
    <property type="match status" value="1"/>
</dbReference>
<dbReference type="Pfam" id="PF00196">
    <property type="entry name" value="GerE"/>
    <property type="match status" value="1"/>
</dbReference>
<comment type="caution">
    <text evidence="5">The sequence shown here is derived from an EMBL/GenBank/DDBJ whole genome shotgun (WGS) entry which is preliminary data.</text>
</comment>
<dbReference type="GO" id="GO:0006355">
    <property type="term" value="P:regulation of DNA-templated transcription"/>
    <property type="evidence" value="ECO:0007669"/>
    <property type="project" value="InterPro"/>
</dbReference>
<keyword evidence="2" id="KW-0238">DNA-binding</keyword>
<feature type="domain" description="HTH luxR-type" evidence="4">
    <location>
        <begin position="165"/>
        <end position="230"/>
    </location>
</feature>
<dbReference type="GO" id="GO:0003677">
    <property type="term" value="F:DNA binding"/>
    <property type="evidence" value="ECO:0007669"/>
    <property type="project" value="UniProtKB-KW"/>
</dbReference>
<evidence type="ECO:0000259" key="4">
    <source>
        <dbReference type="PROSITE" id="PS50043"/>
    </source>
</evidence>
<dbReference type="SUPFAM" id="SSF46894">
    <property type="entry name" value="C-terminal effector domain of the bipartite response regulators"/>
    <property type="match status" value="1"/>
</dbReference>
<dbReference type="CDD" id="cd06170">
    <property type="entry name" value="LuxR_C_like"/>
    <property type="match status" value="1"/>
</dbReference>
<dbReference type="PROSITE" id="PS50043">
    <property type="entry name" value="HTH_LUXR_2"/>
    <property type="match status" value="1"/>
</dbReference>
<dbReference type="Gene3D" id="3.40.50.2300">
    <property type="match status" value="1"/>
</dbReference>
<dbReference type="AlphaFoldDB" id="A0A2A4WYX7"/>
<evidence type="ECO:0000256" key="1">
    <source>
        <dbReference type="ARBA" id="ARBA00023015"/>
    </source>
</evidence>
<sequence length="236" mass="26378">MDTIRKERIVAVIHGNRFVREKIAQSLRDCATFSEVLIFPRLSTSTTELKIIRPGVLILDVTTQNDMADLRLASASFPHLSIVVWGLPLSEQSIIQYAKHGVAGYVTSEDSATQLVEAAEGAYRGELPNPKVAGMLNRYISNFRPRVSVKEPDVPDHSCHKLKPRGQSISSLTSRETDVIELISEGLSNKEIARILSVEISTVKNHVHSILTKFQVDRRYMAAAHYRSHDFRQASS</sequence>
<protein>
    <recommendedName>
        <fullName evidence="4">HTH luxR-type domain-containing protein</fullName>
    </recommendedName>
</protein>
<dbReference type="InterPro" id="IPR016032">
    <property type="entry name" value="Sig_transdc_resp-reg_C-effctor"/>
</dbReference>